<dbReference type="SUPFAM" id="SSF53790">
    <property type="entry name" value="Tetrapyrrole methylase"/>
    <property type="match status" value="1"/>
</dbReference>
<dbReference type="Pfam" id="PF00590">
    <property type="entry name" value="TP_methylase"/>
    <property type="match status" value="1"/>
</dbReference>
<name>A0AAW9MY80_9FIRM</name>
<gene>
    <name evidence="7" type="primary">cbiE</name>
    <name evidence="7" type="ORF">VLK81_02970</name>
</gene>
<evidence type="ECO:0000256" key="2">
    <source>
        <dbReference type="ARBA" id="ARBA00022573"/>
    </source>
</evidence>
<comment type="pathway">
    <text evidence="1">Cofactor biosynthesis; adenosylcobalamin biosynthesis.</text>
</comment>
<keyword evidence="3" id="KW-0489">Methyltransferase</keyword>
<dbReference type="PANTHER" id="PTHR43182:SF1">
    <property type="entry name" value="COBALT-PRECORRIN-7 C(5)-METHYLTRANSFERASE"/>
    <property type="match status" value="1"/>
</dbReference>
<evidence type="ECO:0000313" key="7">
    <source>
        <dbReference type="EMBL" id="MEB3428997.1"/>
    </source>
</evidence>
<evidence type="ECO:0000256" key="5">
    <source>
        <dbReference type="ARBA" id="ARBA00022691"/>
    </source>
</evidence>
<accession>A0AAW9MY80</accession>
<dbReference type="InterPro" id="IPR000878">
    <property type="entry name" value="4pyrrol_Mease"/>
</dbReference>
<reference evidence="7 8" key="1">
    <citation type="submission" date="2024-01" db="EMBL/GenBank/DDBJ databases">
        <title>Complete genome sequence of Citroniella saccharovorans strain M6.X9, isolated from human fecal sample.</title>
        <authorList>
            <person name="Cheng G."/>
            <person name="Westerholm M."/>
            <person name="Schnurer A."/>
        </authorList>
    </citation>
    <scope>NUCLEOTIDE SEQUENCE [LARGE SCALE GENOMIC DNA]</scope>
    <source>
        <strain evidence="7 8">DSM 29873</strain>
    </source>
</reference>
<proteinExistence type="predicted"/>
<dbReference type="Proteomes" id="UP001357733">
    <property type="component" value="Unassembled WGS sequence"/>
</dbReference>
<dbReference type="RefSeq" id="WP_324619103.1">
    <property type="nucleotide sequence ID" value="NZ_JAYKOT010000003.1"/>
</dbReference>
<dbReference type="PANTHER" id="PTHR43182">
    <property type="entry name" value="COBALT-PRECORRIN-6B C(15)-METHYLTRANSFERASE (DECARBOXYLATING)"/>
    <property type="match status" value="1"/>
</dbReference>
<keyword evidence="8" id="KW-1185">Reference proteome</keyword>
<protein>
    <submittedName>
        <fullName evidence="7">Precorrin-6y C5,15-methyltransferase (Decarboxylating) subunit CbiE</fullName>
    </submittedName>
</protein>
<sequence>MIKLIGIGPGDPRYLTEINKKEIIKAEKVFAYRRVKETFKNIRDDIYLIESTKTLMEKLEDEKDAAILISGDPSFYGLLEYFKRNFKGDFEVFPGISSVSYLFSKLKLSFQDFTLLSGHGRQLDFENLDPKASFAFLTDKENNANSISEALDENGFTGTIFAGFDLSYKEEKIFKYRTGEKISLPSSLSVVVFINEFKGQ</sequence>
<dbReference type="GO" id="GO:0032259">
    <property type="term" value="P:methylation"/>
    <property type="evidence" value="ECO:0007669"/>
    <property type="project" value="UniProtKB-KW"/>
</dbReference>
<keyword evidence="5" id="KW-0949">S-adenosyl-L-methionine</keyword>
<evidence type="ECO:0000313" key="8">
    <source>
        <dbReference type="Proteomes" id="UP001357733"/>
    </source>
</evidence>
<evidence type="ECO:0000259" key="6">
    <source>
        <dbReference type="Pfam" id="PF00590"/>
    </source>
</evidence>
<dbReference type="CDD" id="cd11644">
    <property type="entry name" value="Precorrin-6Y-MT"/>
    <property type="match status" value="1"/>
</dbReference>
<dbReference type="NCBIfam" id="TIGR02467">
    <property type="entry name" value="CbiE"/>
    <property type="match status" value="1"/>
</dbReference>
<dbReference type="InterPro" id="IPR050714">
    <property type="entry name" value="Cobalamin_biosynth_MTase"/>
</dbReference>
<dbReference type="GO" id="GO:0008276">
    <property type="term" value="F:protein methyltransferase activity"/>
    <property type="evidence" value="ECO:0007669"/>
    <property type="project" value="InterPro"/>
</dbReference>
<dbReference type="InterPro" id="IPR012818">
    <property type="entry name" value="CbiE"/>
</dbReference>
<keyword evidence="2" id="KW-0169">Cobalamin biosynthesis</keyword>
<dbReference type="Gene3D" id="3.40.1010.10">
    <property type="entry name" value="Cobalt-precorrin-4 Transmethylase, Domain 1"/>
    <property type="match status" value="1"/>
</dbReference>
<dbReference type="EMBL" id="JAYKOT010000003">
    <property type="protein sequence ID" value="MEB3428997.1"/>
    <property type="molecule type" value="Genomic_DNA"/>
</dbReference>
<evidence type="ECO:0000256" key="4">
    <source>
        <dbReference type="ARBA" id="ARBA00022679"/>
    </source>
</evidence>
<comment type="caution">
    <text evidence="7">The sequence shown here is derived from an EMBL/GenBank/DDBJ whole genome shotgun (WGS) entry which is preliminary data.</text>
</comment>
<evidence type="ECO:0000256" key="1">
    <source>
        <dbReference type="ARBA" id="ARBA00004953"/>
    </source>
</evidence>
<feature type="domain" description="Tetrapyrrole methylase" evidence="6">
    <location>
        <begin position="2"/>
        <end position="178"/>
    </location>
</feature>
<dbReference type="InterPro" id="IPR014777">
    <property type="entry name" value="4pyrrole_Mease_sub1"/>
</dbReference>
<dbReference type="AlphaFoldDB" id="A0AAW9MY80"/>
<organism evidence="7 8">
    <name type="scientific">Citroniella saccharovorans</name>
    <dbReference type="NCBI Taxonomy" id="2053367"/>
    <lineage>
        <taxon>Bacteria</taxon>
        <taxon>Bacillati</taxon>
        <taxon>Bacillota</taxon>
        <taxon>Tissierellia</taxon>
        <taxon>Tissierellales</taxon>
        <taxon>Peptoniphilaceae</taxon>
        <taxon>Citroniella</taxon>
    </lineage>
</organism>
<dbReference type="GO" id="GO:0009236">
    <property type="term" value="P:cobalamin biosynthetic process"/>
    <property type="evidence" value="ECO:0007669"/>
    <property type="project" value="UniProtKB-KW"/>
</dbReference>
<evidence type="ECO:0000256" key="3">
    <source>
        <dbReference type="ARBA" id="ARBA00022603"/>
    </source>
</evidence>
<keyword evidence="4" id="KW-0808">Transferase</keyword>
<dbReference type="InterPro" id="IPR035996">
    <property type="entry name" value="4pyrrol_Methylase_sf"/>
</dbReference>